<dbReference type="InterPro" id="IPR000477">
    <property type="entry name" value="RT_dom"/>
</dbReference>
<reference evidence="2 3" key="1">
    <citation type="submission" date="2024-01" db="EMBL/GenBank/DDBJ databases">
        <title>A telomere-to-telomere, gap-free genome of sweet tea (Lithocarpus litseifolius).</title>
        <authorList>
            <person name="Zhou J."/>
        </authorList>
    </citation>
    <scope>NUCLEOTIDE SEQUENCE [LARGE SCALE GENOMIC DNA]</scope>
    <source>
        <strain evidence="2">Zhou-2022a</strain>
        <tissue evidence="2">Leaf</tissue>
    </source>
</reference>
<organism evidence="2 3">
    <name type="scientific">Lithocarpus litseifolius</name>
    <dbReference type="NCBI Taxonomy" id="425828"/>
    <lineage>
        <taxon>Eukaryota</taxon>
        <taxon>Viridiplantae</taxon>
        <taxon>Streptophyta</taxon>
        <taxon>Embryophyta</taxon>
        <taxon>Tracheophyta</taxon>
        <taxon>Spermatophyta</taxon>
        <taxon>Magnoliopsida</taxon>
        <taxon>eudicotyledons</taxon>
        <taxon>Gunneridae</taxon>
        <taxon>Pentapetalae</taxon>
        <taxon>rosids</taxon>
        <taxon>fabids</taxon>
        <taxon>Fagales</taxon>
        <taxon>Fagaceae</taxon>
        <taxon>Lithocarpus</taxon>
    </lineage>
</organism>
<proteinExistence type="predicted"/>
<dbReference type="InterPro" id="IPR052343">
    <property type="entry name" value="Retrotransposon-Effector_Assoc"/>
</dbReference>
<evidence type="ECO:0000313" key="3">
    <source>
        <dbReference type="Proteomes" id="UP001459277"/>
    </source>
</evidence>
<accession>A0AAW2BHH2</accession>
<gene>
    <name evidence="2" type="ORF">SO802_034226</name>
</gene>
<evidence type="ECO:0000313" key="2">
    <source>
        <dbReference type="EMBL" id="KAK9984701.1"/>
    </source>
</evidence>
<dbReference type="InterPro" id="IPR043502">
    <property type="entry name" value="DNA/RNA_pol_sf"/>
</dbReference>
<feature type="domain" description="Reverse transcriptase" evidence="1">
    <location>
        <begin position="2"/>
        <end position="133"/>
    </location>
</feature>
<dbReference type="Proteomes" id="UP001459277">
    <property type="component" value="Unassembled WGS sequence"/>
</dbReference>
<keyword evidence="3" id="KW-1185">Reference proteome</keyword>
<sequence>MALKLDRSKAYDRLEWGYMQQVLVKMGFHERWVKLMMECITSATYSVIINGERHGHIIPTGGLRQGDPLSLYLFLMCIEGLHGLISIAARDNEIRGVSICRAGPRLTHLFFADDNLIFHKAKDGECQKLLDLLAKVPSTASYVWKSIVRAIWSLDIPGNVRNFVWRSCRNSLPSKTNLMQRKRRLNQNCFVGLYGICGTIGTT</sequence>
<evidence type="ECO:0000259" key="1">
    <source>
        <dbReference type="Pfam" id="PF00078"/>
    </source>
</evidence>
<dbReference type="PANTHER" id="PTHR46890">
    <property type="entry name" value="NON-LTR RETROLELEMENT REVERSE TRANSCRIPTASE-LIKE PROTEIN-RELATED"/>
    <property type="match status" value="1"/>
</dbReference>
<protein>
    <recommendedName>
        <fullName evidence="1">Reverse transcriptase domain-containing protein</fullName>
    </recommendedName>
</protein>
<comment type="caution">
    <text evidence="2">The sequence shown here is derived from an EMBL/GenBank/DDBJ whole genome shotgun (WGS) entry which is preliminary data.</text>
</comment>
<dbReference type="EMBL" id="JAZDWU010000012">
    <property type="protein sequence ID" value="KAK9984701.1"/>
    <property type="molecule type" value="Genomic_DNA"/>
</dbReference>
<dbReference type="Pfam" id="PF00078">
    <property type="entry name" value="RVT_1"/>
    <property type="match status" value="1"/>
</dbReference>
<dbReference type="PANTHER" id="PTHR46890:SF48">
    <property type="entry name" value="RNA-DIRECTED DNA POLYMERASE"/>
    <property type="match status" value="1"/>
</dbReference>
<dbReference type="AlphaFoldDB" id="A0AAW2BHH2"/>
<name>A0AAW2BHH2_9ROSI</name>
<dbReference type="SUPFAM" id="SSF56672">
    <property type="entry name" value="DNA/RNA polymerases"/>
    <property type="match status" value="1"/>
</dbReference>